<dbReference type="Proteomes" id="UP000215506">
    <property type="component" value="Unassembled WGS sequence"/>
</dbReference>
<proteinExistence type="predicted"/>
<protein>
    <recommendedName>
        <fullName evidence="3">RHIM domain-containing protein</fullName>
    </recommendedName>
</protein>
<dbReference type="AlphaFoldDB" id="A0A231H594"/>
<dbReference type="RefSeq" id="WP_039783894.1">
    <property type="nucleotide sequence ID" value="NZ_JAAXOR010000002.1"/>
</dbReference>
<accession>A0A231H594</accession>
<name>A0A231H594_9NOCA</name>
<organism evidence="1 2">
    <name type="scientific">Nocardia cerradoensis</name>
    <dbReference type="NCBI Taxonomy" id="85688"/>
    <lineage>
        <taxon>Bacteria</taxon>
        <taxon>Bacillati</taxon>
        <taxon>Actinomycetota</taxon>
        <taxon>Actinomycetes</taxon>
        <taxon>Mycobacteriales</taxon>
        <taxon>Nocardiaceae</taxon>
        <taxon>Nocardia</taxon>
    </lineage>
</organism>
<keyword evidence="2" id="KW-1185">Reference proteome</keyword>
<sequence length="130" mass="13478">MDPVTVIVAALSVGAAKGLGDTASTAVADAYRGLKSLLVRVFGGDSKAELVLTEHESDPDTWQAPMTKLLTDTGAVVDEQVLAAARKVLELADSSGSRAGKYVIDVRGANIGAIGDRNQQYNVFGSRSGD</sequence>
<comment type="caution">
    <text evidence="1">The sequence shown here is derived from an EMBL/GenBank/DDBJ whole genome shotgun (WGS) entry which is preliminary data.</text>
</comment>
<dbReference type="EMBL" id="NGAF01000007">
    <property type="protein sequence ID" value="OXR44010.1"/>
    <property type="molecule type" value="Genomic_DNA"/>
</dbReference>
<evidence type="ECO:0000313" key="2">
    <source>
        <dbReference type="Proteomes" id="UP000215506"/>
    </source>
</evidence>
<gene>
    <name evidence="1" type="ORF">B7C42_03566</name>
</gene>
<reference evidence="1 2" key="1">
    <citation type="submission" date="2017-07" db="EMBL/GenBank/DDBJ databases">
        <title>First draft Genome Sequence of Nocardia cerradoensis isolated from human infection.</title>
        <authorList>
            <person name="Carrasco G."/>
        </authorList>
    </citation>
    <scope>NUCLEOTIDE SEQUENCE [LARGE SCALE GENOMIC DNA]</scope>
    <source>
        <strain evidence="1 2">CNM20130759</strain>
    </source>
</reference>
<evidence type="ECO:0008006" key="3">
    <source>
        <dbReference type="Google" id="ProtNLM"/>
    </source>
</evidence>
<evidence type="ECO:0000313" key="1">
    <source>
        <dbReference type="EMBL" id="OXR44010.1"/>
    </source>
</evidence>